<dbReference type="AlphaFoldDB" id="A0A939FDG0"/>
<proteinExistence type="predicted"/>
<dbReference type="PANTHER" id="PTHR44154:SF1">
    <property type="entry name" value="QUINONE OXIDOREDUCTASE"/>
    <property type="match status" value="1"/>
</dbReference>
<dbReference type="Pfam" id="PF00107">
    <property type="entry name" value="ADH_zinc_N"/>
    <property type="match status" value="1"/>
</dbReference>
<protein>
    <submittedName>
        <fullName evidence="3">Zinc-binding dehydrogenase</fullName>
    </submittedName>
</protein>
<dbReference type="GO" id="GO:0016491">
    <property type="term" value="F:oxidoreductase activity"/>
    <property type="evidence" value="ECO:0007669"/>
    <property type="project" value="InterPro"/>
</dbReference>
<keyword evidence="4" id="KW-1185">Reference proteome</keyword>
<dbReference type="RefSeq" id="WP_206968919.1">
    <property type="nucleotide sequence ID" value="NZ_BAAAJJ010000001.1"/>
</dbReference>
<feature type="domain" description="Enoyl reductase (ER)" evidence="2">
    <location>
        <begin position="24"/>
        <end position="335"/>
    </location>
</feature>
<comment type="caution">
    <text evidence="3">The sequence shown here is derived from an EMBL/GenBank/DDBJ whole genome shotgun (WGS) entry which is preliminary data.</text>
</comment>
<dbReference type="EMBL" id="JAFLRJ010000486">
    <property type="protein sequence ID" value="MBO0517060.1"/>
    <property type="molecule type" value="Genomic_DNA"/>
</dbReference>
<organism evidence="3 4">
    <name type="scientific">Streptomyces beijiangensis</name>
    <dbReference type="NCBI Taxonomy" id="163361"/>
    <lineage>
        <taxon>Bacteria</taxon>
        <taxon>Bacillati</taxon>
        <taxon>Actinomycetota</taxon>
        <taxon>Actinomycetes</taxon>
        <taxon>Kitasatosporales</taxon>
        <taxon>Streptomycetaceae</taxon>
        <taxon>Streptomyces</taxon>
    </lineage>
</organism>
<accession>A0A939FDG0</accession>
<dbReference type="SUPFAM" id="SSF50129">
    <property type="entry name" value="GroES-like"/>
    <property type="match status" value="1"/>
</dbReference>
<dbReference type="Pfam" id="PF08240">
    <property type="entry name" value="ADH_N"/>
    <property type="match status" value="1"/>
</dbReference>
<dbReference type="InterPro" id="IPR011032">
    <property type="entry name" value="GroES-like_sf"/>
</dbReference>
<keyword evidence="1" id="KW-0521">NADP</keyword>
<dbReference type="CDD" id="cd08244">
    <property type="entry name" value="MDR_enoyl_red"/>
    <property type="match status" value="1"/>
</dbReference>
<evidence type="ECO:0000313" key="3">
    <source>
        <dbReference type="EMBL" id="MBO0517060.1"/>
    </source>
</evidence>
<gene>
    <name evidence="3" type="ORF">J0695_35650</name>
</gene>
<dbReference type="InterPro" id="IPR036291">
    <property type="entry name" value="NAD(P)-bd_dom_sf"/>
</dbReference>
<dbReference type="InterPro" id="IPR051603">
    <property type="entry name" value="Zinc-ADH_QOR/CCCR"/>
</dbReference>
<dbReference type="InterPro" id="IPR013149">
    <property type="entry name" value="ADH-like_C"/>
</dbReference>
<dbReference type="InterPro" id="IPR020843">
    <property type="entry name" value="ER"/>
</dbReference>
<sequence>MTTPTTPKTPKTPTVRAIQVTEFGTPDVLRAADIPAPVPGPGEVLIQVSHIDTIFVETQIRAGWGRDFFPVQPPYVPGGALSGTVLATGPDTDPSWTGRRVVAGPGLSGAYAEQVVARTGQLVPVPDTLGLLEAAALAHDGVTATGIAEGVRIESTDRVLILGAAGGMGTLLVQLAHAAGAQVVGAARGDEKLSLIRQLGADAAVDYSDPDWPALARKALGGAGADVILDGVGGDLGLQAFALAADGARVSAHGAPSGGFAPIDPEEAGRRHISLRGIADVQFAEEDIVRLATKVLAQAAAGTLHPTIARVYPLERASEAHRAIEERALAGKAVLAVS</sequence>
<dbReference type="SUPFAM" id="SSF51735">
    <property type="entry name" value="NAD(P)-binding Rossmann-fold domains"/>
    <property type="match status" value="1"/>
</dbReference>
<evidence type="ECO:0000256" key="1">
    <source>
        <dbReference type="ARBA" id="ARBA00022857"/>
    </source>
</evidence>
<dbReference type="Proteomes" id="UP000664167">
    <property type="component" value="Unassembled WGS sequence"/>
</dbReference>
<evidence type="ECO:0000313" key="4">
    <source>
        <dbReference type="Proteomes" id="UP000664167"/>
    </source>
</evidence>
<dbReference type="InterPro" id="IPR013154">
    <property type="entry name" value="ADH-like_N"/>
</dbReference>
<evidence type="ECO:0000259" key="2">
    <source>
        <dbReference type="SMART" id="SM00829"/>
    </source>
</evidence>
<dbReference type="Gene3D" id="3.40.50.720">
    <property type="entry name" value="NAD(P)-binding Rossmann-like Domain"/>
    <property type="match status" value="1"/>
</dbReference>
<dbReference type="SMART" id="SM00829">
    <property type="entry name" value="PKS_ER"/>
    <property type="match status" value="1"/>
</dbReference>
<name>A0A939FDG0_9ACTN</name>
<reference evidence="3" key="1">
    <citation type="submission" date="2021-03" db="EMBL/GenBank/DDBJ databases">
        <title>Streptomyces poriferae sp. nov., a novel marine sponge-derived Actinobacteria species with anti-MRSA activity.</title>
        <authorList>
            <person name="Sandoval-Powers M."/>
            <person name="Kralova S."/>
            <person name="Nguyen G.-S."/>
            <person name="Fawwal D."/>
            <person name="Degnes K."/>
            <person name="Klinkenberg G."/>
            <person name="Sletta H."/>
            <person name="Wentzel A."/>
            <person name="Liles M.R."/>
        </authorList>
    </citation>
    <scope>NUCLEOTIDE SEQUENCE</scope>
    <source>
        <strain evidence="3">DSM 41794</strain>
    </source>
</reference>
<dbReference type="PANTHER" id="PTHR44154">
    <property type="entry name" value="QUINONE OXIDOREDUCTASE"/>
    <property type="match status" value="1"/>
</dbReference>
<dbReference type="Gene3D" id="3.90.180.10">
    <property type="entry name" value="Medium-chain alcohol dehydrogenases, catalytic domain"/>
    <property type="match status" value="1"/>
</dbReference>